<dbReference type="GO" id="GO:0008773">
    <property type="term" value="F:[protein-PII] uridylyltransferase activity"/>
    <property type="evidence" value="ECO:0007669"/>
    <property type="project" value="UniProtKB-UniRule"/>
</dbReference>
<dbReference type="Pfam" id="PF08335">
    <property type="entry name" value="GlnD_UR_UTase"/>
    <property type="match status" value="1"/>
</dbReference>
<dbReference type="PIRSF" id="PIRSF006288">
    <property type="entry name" value="PII_uridyltransf"/>
    <property type="match status" value="1"/>
</dbReference>
<comment type="activity regulation">
    <text evidence="7">Uridylyltransferase (UTase) activity is inhibited by glutamine, while glutamine activates uridylyl-removing (UR) activity.</text>
</comment>
<evidence type="ECO:0000259" key="10">
    <source>
        <dbReference type="PROSITE" id="PS51831"/>
    </source>
</evidence>
<feature type="region of interest" description="Disordered" evidence="8">
    <location>
        <begin position="910"/>
        <end position="957"/>
    </location>
</feature>
<dbReference type="GO" id="GO:0006808">
    <property type="term" value="P:regulation of nitrogen utilization"/>
    <property type="evidence" value="ECO:0007669"/>
    <property type="project" value="UniProtKB-UniRule"/>
</dbReference>
<dbReference type="RefSeq" id="WP_191250217.1">
    <property type="nucleotide sequence ID" value="NZ_BNCI01000001.1"/>
</dbReference>
<dbReference type="HAMAP" id="MF_00277">
    <property type="entry name" value="PII_uridylyl_transf"/>
    <property type="match status" value="1"/>
</dbReference>
<dbReference type="InterPro" id="IPR013546">
    <property type="entry name" value="PII_UdlTrfase/GS_AdlTrfase"/>
</dbReference>
<dbReference type="CDD" id="cd05401">
    <property type="entry name" value="NT_GlnE_GlnD_like"/>
    <property type="match status" value="1"/>
</dbReference>
<evidence type="ECO:0000256" key="8">
    <source>
        <dbReference type="SAM" id="MobiDB-lite"/>
    </source>
</evidence>
<feature type="region of interest" description="Uridylyltransferase" evidence="7">
    <location>
        <begin position="1"/>
        <end position="364"/>
    </location>
</feature>
<dbReference type="GO" id="GO:0008081">
    <property type="term" value="F:phosphoric diester hydrolase activity"/>
    <property type="evidence" value="ECO:0007669"/>
    <property type="project" value="UniProtKB-UniRule"/>
</dbReference>
<keyword evidence="2 7" id="KW-0548">Nucleotidyltransferase</keyword>
<dbReference type="NCBIfam" id="NF003467">
    <property type="entry name" value="PRK05092.1"/>
    <property type="match status" value="1"/>
</dbReference>
<name>A0A919E3I1_9PROT</name>
<dbReference type="CDD" id="cd00077">
    <property type="entry name" value="HDc"/>
    <property type="match status" value="1"/>
</dbReference>
<accession>A0A919E3I1</accession>
<dbReference type="PANTHER" id="PTHR47320">
    <property type="entry name" value="BIFUNCTIONAL URIDYLYLTRANSFERASE/URIDYLYL-REMOVING ENZYME"/>
    <property type="match status" value="1"/>
</dbReference>
<reference evidence="11" key="2">
    <citation type="submission" date="2020-09" db="EMBL/GenBank/DDBJ databases">
        <authorList>
            <person name="Sun Q."/>
            <person name="Kim S."/>
        </authorList>
    </citation>
    <scope>NUCLEOTIDE SEQUENCE</scope>
    <source>
        <strain evidence="11">KCTC 42590</strain>
    </source>
</reference>
<dbReference type="SUPFAM" id="SSF55021">
    <property type="entry name" value="ACT-like"/>
    <property type="match status" value="2"/>
</dbReference>
<dbReference type="Pfam" id="PF01966">
    <property type="entry name" value="HD"/>
    <property type="match status" value="1"/>
</dbReference>
<evidence type="ECO:0000256" key="4">
    <source>
        <dbReference type="ARBA" id="ARBA00022801"/>
    </source>
</evidence>
<evidence type="ECO:0000259" key="9">
    <source>
        <dbReference type="PROSITE" id="PS51671"/>
    </source>
</evidence>
<comment type="catalytic activity">
    <reaction evidence="7">
        <text>[protein-PII]-L-tyrosine + UTP = [protein-PII]-uridylyl-L-tyrosine + diphosphate</text>
        <dbReference type="Rhea" id="RHEA:13673"/>
        <dbReference type="Rhea" id="RHEA-COMP:12147"/>
        <dbReference type="Rhea" id="RHEA-COMP:12148"/>
        <dbReference type="ChEBI" id="CHEBI:33019"/>
        <dbReference type="ChEBI" id="CHEBI:46398"/>
        <dbReference type="ChEBI" id="CHEBI:46858"/>
        <dbReference type="ChEBI" id="CHEBI:90602"/>
        <dbReference type="EC" id="2.7.7.59"/>
    </reaction>
</comment>
<evidence type="ECO:0000313" key="11">
    <source>
        <dbReference type="EMBL" id="GHF15872.1"/>
    </source>
</evidence>
<gene>
    <name evidence="7 11" type="primary">glnD</name>
    <name evidence="11" type="ORF">GCM10017044_07630</name>
</gene>
<dbReference type="PROSITE" id="PS51831">
    <property type="entry name" value="HD"/>
    <property type="match status" value="1"/>
</dbReference>
<keyword evidence="5 7" id="KW-0460">Magnesium</keyword>
<keyword evidence="12" id="KW-1185">Reference proteome</keyword>
<keyword evidence="4 7" id="KW-0378">Hydrolase</keyword>
<evidence type="ECO:0000256" key="7">
    <source>
        <dbReference type="HAMAP-Rule" id="MF_00277"/>
    </source>
</evidence>
<protein>
    <recommendedName>
        <fullName evidence="7">Bifunctional uridylyltransferase/uridylyl-removing enzyme</fullName>
        <shortName evidence="7">UTase/UR</shortName>
    </recommendedName>
    <alternativeName>
        <fullName evidence="7">Bifunctional [protein-PII] modification enzyme</fullName>
    </alternativeName>
    <alternativeName>
        <fullName evidence="7">Bifunctional nitrogen sensor protein</fullName>
    </alternativeName>
    <domain>
        <recommendedName>
            <fullName evidence="7">[Protein-PII] uridylyltransferase</fullName>
            <shortName evidence="7">PII uridylyltransferase</shortName>
            <shortName evidence="7">UTase</shortName>
            <ecNumber evidence="7">2.7.7.59</ecNumber>
        </recommendedName>
    </domain>
    <domain>
        <recommendedName>
            <fullName evidence="7">[Protein-PII]-UMP uridylyl-removing enzyme</fullName>
            <shortName evidence="7">UR</shortName>
            <ecNumber evidence="7">3.1.4.-</ecNumber>
        </recommendedName>
    </domain>
</protein>
<dbReference type="Proteomes" id="UP000630923">
    <property type="component" value="Unassembled WGS sequence"/>
</dbReference>
<feature type="compositionally biased region" description="Low complexity" evidence="8">
    <location>
        <begin position="916"/>
        <end position="938"/>
    </location>
</feature>
<feature type="domain" description="HD" evidence="10">
    <location>
        <begin position="483"/>
        <end position="605"/>
    </location>
</feature>
<feature type="domain" description="ACT" evidence="9">
    <location>
        <begin position="834"/>
        <end position="918"/>
    </location>
</feature>
<comment type="similarity">
    <text evidence="7">Belongs to the GlnD family.</text>
</comment>
<dbReference type="EC" id="3.1.4.-" evidence="7"/>
<dbReference type="Pfam" id="PF01909">
    <property type="entry name" value="NTP_transf_2"/>
    <property type="match status" value="1"/>
</dbReference>
<dbReference type="AlphaFoldDB" id="A0A919E3I1"/>
<dbReference type="EC" id="2.7.7.59" evidence="7"/>
<keyword evidence="1 7" id="KW-0808">Transferase</keyword>
<comment type="domain">
    <text evidence="7">Has four distinct domains: an N-terminal nucleotidyltransferase (NT) domain responsible for UTase activity, a central HD domain that encodes UR activity, and two C-terminal ACT domains that seem to have a role in glutamine sensing.</text>
</comment>
<reference evidence="11" key="1">
    <citation type="journal article" date="2014" name="Int. J. Syst. Evol. Microbiol.">
        <title>Complete genome sequence of Corynebacterium casei LMG S-19264T (=DSM 44701T), isolated from a smear-ripened cheese.</title>
        <authorList>
            <consortium name="US DOE Joint Genome Institute (JGI-PGF)"/>
            <person name="Walter F."/>
            <person name="Albersmeier A."/>
            <person name="Kalinowski J."/>
            <person name="Ruckert C."/>
        </authorList>
    </citation>
    <scope>NUCLEOTIDE SEQUENCE</scope>
    <source>
        <strain evidence="11">KCTC 42590</strain>
    </source>
</reference>
<evidence type="ECO:0000256" key="1">
    <source>
        <dbReference type="ARBA" id="ARBA00022679"/>
    </source>
</evidence>
<feature type="domain" description="ACT" evidence="9">
    <location>
        <begin position="723"/>
        <end position="805"/>
    </location>
</feature>
<evidence type="ECO:0000313" key="12">
    <source>
        <dbReference type="Proteomes" id="UP000630923"/>
    </source>
</evidence>
<sequence>MSEIRNRRKIINRKALVSELEALVENEPKDQWRQGLFTHLNTAYKKGWNEVKRRFFEDAEKGRQSAKSLSFLTDQILGTLFEFVVEHIYPIANPTSSERLCMVATGGYGRGEMAPYSDVDLLFLIPYKSTPWAENVIEYMLYVLWDMGLKVGHATRTPEECIKLARDDLSIRTSLLESRYLWGDRELFDIAAKRFLRRVVMPTGKQFVEEKLAERDARHRKMGDSRYVVEPNIKEGKGGLRDLQTMWWIARYLYGGMDRQRMTKEGILTEAESKQFRKAESFLWTIRVALHFLANRAEERLTFDMQRQLAEFSHYRDRTGILGVERFMKHYFLVAKQVGDLTRIFCASLEEKQQKPTLLDRFRRTKKVQEFAIDNGRLNIVAPDDFKENPALMVKIFAVADKEKLDIHPDALRLIKENLKRIGSRVRRDPDANEYFLDILTSPNQAEINLRRMNEAGVFGRFIPDFGRVVAQMQYDMYHHYTVDEHTIRAIGLLSRIEKGELTAEHPTSSDVIHKILSRRVLYVAVLLHDVAKGRGGDHSVLGAEVAEQLCPRLGMTPAQTQTVAWLVRYHLLMSDTAFKRDLADPKTIRDFCDIVKSPERLRLLLVLTVVDIRAVGPGIWNNWKAQLLRDLYYAAEEVLLAGHASQGRQHRVKYKQEATSALLTNLQEEERDTLFKRLNDAYWIAEDAETAAQNIRLIKATDEAQRLIGVSARIEADQDMTKVAVYTGDHPGLFARVVGALGVAGASIVTAKIHTSRDGMAMDNFMVQNSEGGAFGSRRQLDGLEQIIVDTLLGDVKPKERLVKKKMFGTRTEAFKIEPVVLLDNKASNRSTVIEVNAKDRPGLLYDLAYALFRLRLSIYSAHVATYGERAVDVFYVRDLVGQKITNKVRLRNIETKLLRAADGLPIFDRKETGSKPSGSKSSVPKTSGSKTSGSKTGLKKSKDTNKTSKKGTQAQ</sequence>
<comment type="caution">
    <text evidence="11">The sequence shown here is derived from an EMBL/GenBank/DDBJ whole genome shotgun (WGS) entry which is preliminary data.</text>
</comment>
<dbReference type="Gene3D" id="3.30.460.10">
    <property type="entry name" value="Beta Polymerase, domain 2"/>
    <property type="match status" value="1"/>
</dbReference>
<keyword evidence="6 7" id="KW-0511">Multifunctional enzyme</keyword>
<dbReference type="CDD" id="cd04899">
    <property type="entry name" value="ACT_ACR-UUR-like_2"/>
    <property type="match status" value="1"/>
</dbReference>
<dbReference type="EMBL" id="BNCI01000001">
    <property type="protein sequence ID" value="GHF15872.1"/>
    <property type="molecule type" value="Genomic_DNA"/>
</dbReference>
<dbReference type="SUPFAM" id="SSF81593">
    <property type="entry name" value="Nucleotidyltransferase substrate binding subunit/domain"/>
    <property type="match status" value="1"/>
</dbReference>
<dbReference type="NCBIfam" id="TIGR01693">
    <property type="entry name" value="UTase_glnD"/>
    <property type="match status" value="1"/>
</dbReference>
<dbReference type="PROSITE" id="PS51671">
    <property type="entry name" value="ACT"/>
    <property type="match status" value="2"/>
</dbReference>
<dbReference type="InterPro" id="IPR003607">
    <property type="entry name" value="HD/PDEase_dom"/>
</dbReference>
<comment type="function">
    <text evidence="7">Modifies, by uridylylation and deuridylylation, the PII regulatory proteins (GlnB and homologs), in response to the nitrogen status of the cell that GlnD senses through the glutamine level. Under low glutamine levels, catalyzes the conversion of the PII proteins and UTP to PII-UMP and PPi, while under higher glutamine levels, GlnD hydrolyzes PII-UMP to PII and UMP (deuridylylation). Thus, controls uridylylation state and activity of the PII proteins, and plays an important role in the regulation of nitrogen metabolism.</text>
</comment>
<proteinExistence type="inferred from homology"/>
<dbReference type="InterPro" id="IPR010043">
    <property type="entry name" value="UTase/UR"/>
</dbReference>
<dbReference type="InterPro" id="IPR002912">
    <property type="entry name" value="ACT_dom"/>
</dbReference>
<dbReference type="InterPro" id="IPR045865">
    <property type="entry name" value="ACT-like_dom_sf"/>
</dbReference>
<dbReference type="InterPro" id="IPR043519">
    <property type="entry name" value="NT_sf"/>
</dbReference>
<dbReference type="SMART" id="SM00471">
    <property type="entry name" value="HDc"/>
    <property type="match status" value="1"/>
</dbReference>
<evidence type="ECO:0000256" key="6">
    <source>
        <dbReference type="ARBA" id="ARBA00023268"/>
    </source>
</evidence>
<dbReference type="Gene3D" id="1.10.3090.10">
    <property type="entry name" value="cca-adding enzyme, domain 2"/>
    <property type="match status" value="1"/>
</dbReference>
<dbReference type="InterPro" id="IPR006674">
    <property type="entry name" value="HD_domain"/>
</dbReference>
<dbReference type="SUPFAM" id="SSF81891">
    <property type="entry name" value="Poly A polymerase C-terminal region-like"/>
    <property type="match status" value="1"/>
</dbReference>
<evidence type="ECO:0000256" key="5">
    <source>
        <dbReference type="ARBA" id="ARBA00022842"/>
    </source>
</evidence>
<organism evidence="11 12">
    <name type="scientific">Kordiimonas sediminis</name>
    <dbReference type="NCBI Taxonomy" id="1735581"/>
    <lineage>
        <taxon>Bacteria</taxon>
        <taxon>Pseudomonadati</taxon>
        <taxon>Pseudomonadota</taxon>
        <taxon>Alphaproteobacteria</taxon>
        <taxon>Kordiimonadales</taxon>
        <taxon>Kordiimonadaceae</taxon>
        <taxon>Kordiimonas</taxon>
    </lineage>
</organism>
<dbReference type="SUPFAM" id="SSF81301">
    <property type="entry name" value="Nucleotidyltransferase"/>
    <property type="match status" value="1"/>
</dbReference>
<keyword evidence="3" id="KW-0677">Repeat</keyword>
<evidence type="ECO:0000256" key="2">
    <source>
        <dbReference type="ARBA" id="ARBA00022695"/>
    </source>
</evidence>
<dbReference type="CDD" id="cd04900">
    <property type="entry name" value="ACT_UUR-like_1"/>
    <property type="match status" value="1"/>
</dbReference>
<evidence type="ECO:0000256" key="3">
    <source>
        <dbReference type="ARBA" id="ARBA00022737"/>
    </source>
</evidence>
<comment type="caution">
    <text evidence="7">Lacks conserved residue(s) required for the propagation of feature annotation.</text>
</comment>
<dbReference type="InterPro" id="IPR002934">
    <property type="entry name" value="Polymerase_NTP_transf_dom"/>
</dbReference>
<comment type="catalytic activity">
    <reaction evidence="7">
        <text>[protein-PII]-uridylyl-L-tyrosine + H2O = [protein-PII]-L-tyrosine + UMP + H(+)</text>
        <dbReference type="Rhea" id="RHEA:48600"/>
        <dbReference type="Rhea" id="RHEA-COMP:12147"/>
        <dbReference type="Rhea" id="RHEA-COMP:12148"/>
        <dbReference type="ChEBI" id="CHEBI:15377"/>
        <dbReference type="ChEBI" id="CHEBI:15378"/>
        <dbReference type="ChEBI" id="CHEBI:46858"/>
        <dbReference type="ChEBI" id="CHEBI:57865"/>
        <dbReference type="ChEBI" id="CHEBI:90602"/>
    </reaction>
</comment>
<dbReference type="PANTHER" id="PTHR47320:SF1">
    <property type="entry name" value="BIFUNCTIONAL URIDYLYLTRANSFERASE_URIDYLYL-REMOVING ENZYME"/>
    <property type="match status" value="1"/>
</dbReference>
<comment type="cofactor">
    <cofactor evidence="7">
        <name>Mg(2+)</name>
        <dbReference type="ChEBI" id="CHEBI:18420"/>
    </cofactor>
</comment>